<feature type="region of interest" description="Disordered" evidence="1">
    <location>
        <begin position="30"/>
        <end position="49"/>
    </location>
</feature>
<accession>A0A7L4YQQ0</accession>
<proteinExistence type="predicted"/>
<gene>
    <name evidence="3" type="ORF">EK0264_14960</name>
</gene>
<feature type="compositionally biased region" description="Polar residues" evidence="1">
    <location>
        <begin position="30"/>
        <end position="41"/>
    </location>
</feature>
<dbReference type="Proteomes" id="UP000463857">
    <property type="component" value="Chromosome"/>
</dbReference>
<reference evidence="3 4" key="1">
    <citation type="journal article" date="2018" name="Int. J. Syst. Evol. Microbiol.">
        <title>Epidermidibacterium keratini gen. nov., sp. nov., a member of the family Sporichthyaceae, isolated from keratin epidermis.</title>
        <authorList>
            <person name="Lee D.G."/>
            <person name="Trujillo M.E."/>
            <person name="Kang S."/>
            <person name="Nam J.J."/>
            <person name="Kim Y.J."/>
        </authorList>
    </citation>
    <scope>NUCLEOTIDE SEQUENCE [LARGE SCALE GENOMIC DNA]</scope>
    <source>
        <strain evidence="3 4">EPI-7</strain>
    </source>
</reference>
<protein>
    <submittedName>
        <fullName evidence="3">Uncharacterized protein</fullName>
    </submittedName>
</protein>
<name>A0A7L4YQQ0_9ACTN</name>
<keyword evidence="2" id="KW-0732">Signal</keyword>
<organism evidence="3 4">
    <name type="scientific">Epidermidibacterium keratini</name>
    <dbReference type="NCBI Taxonomy" id="1891644"/>
    <lineage>
        <taxon>Bacteria</taxon>
        <taxon>Bacillati</taxon>
        <taxon>Actinomycetota</taxon>
        <taxon>Actinomycetes</taxon>
        <taxon>Sporichthyales</taxon>
        <taxon>Sporichthyaceae</taxon>
        <taxon>Epidermidibacterium</taxon>
    </lineage>
</organism>
<evidence type="ECO:0000256" key="1">
    <source>
        <dbReference type="SAM" id="MobiDB-lite"/>
    </source>
</evidence>
<dbReference type="InParanoid" id="A0A7L4YQQ0"/>
<evidence type="ECO:0000256" key="2">
    <source>
        <dbReference type="SAM" id="SignalP"/>
    </source>
</evidence>
<dbReference type="AlphaFoldDB" id="A0A7L4YQQ0"/>
<dbReference type="EMBL" id="CP047156">
    <property type="protein sequence ID" value="QHC01460.1"/>
    <property type="molecule type" value="Genomic_DNA"/>
</dbReference>
<dbReference type="RefSeq" id="WP_159546595.1">
    <property type="nucleotide sequence ID" value="NZ_CP047156.1"/>
</dbReference>
<sequence length="234" mass="24634">MKARHLCIAAAALVGGVLGMVLPAGGSAQNSVAQGNSQSIPQLPERPEDPTVVEPTVDDVERCLASGSCTTVEQTELGASSVKVVQDTAVAGELPDLHFVTSTEGAKPKVWSLTDEHGGSYVDLICGLTNCVLTLDVTMEQRVLLDMRINDGRLNGEIDGAAYTSSDDIYIFDLNDDGTLDAAIAEELWATPSGTPYYRTLVNSGRSLVTTGCTIPGEITALPVEPLTRTCPQL</sequence>
<dbReference type="KEGG" id="eke:EK0264_14960"/>
<evidence type="ECO:0000313" key="3">
    <source>
        <dbReference type="EMBL" id="QHC01460.1"/>
    </source>
</evidence>
<keyword evidence="4" id="KW-1185">Reference proteome</keyword>
<feature type="signal peptide" evidence="2">
    <location>
        <begin position="1"/>
        <end position="28"/>
    </location>
</feature>
<feature type="chain" id="PRO_5039323908" evidence="2">
    <location>
        <begin position="29"/>
        <end position="234"/>
    </location>
</feature>
<evidence type="ECO:0000313" key="4">
    <source>
        <dbReference type="Proteomes" id="UP000463857"/>
    </source>
</evidence>